<dbReference type="PANTHER" id="PTHR34595:SF2">
    <property type="entry name" value="BLR2978 PROTEIN"/>
    <property type="match status" value="1"/>
</dbReference>
<dbReference type="Pfam" id="PF14403">
    <property type="entry name" value="CP_ATPgrasp_2"/>
    <property type="match status" value="1"/>
</dbReference>
<dbReference type="Pfam" id="PF04168">
    <property type="entry name" value="Alpha-E"/>
    <property type="match status" value="1"/>
</dbReference>
<keyword evidence="4" id="KW-1185">Reference proteome</keyword>
<proteinExistence type="predicted"/>
<protein>
    <submittedName>
        <fullName evidence="3">Circularly permuted type 2 ATP-grasp protein</fullName>
    </submittedName>
</protein>
<accession>A0A7X1KMV2</accession>
<dbReference type="AlphaFoldDB" id="A0A7X1KMV2"/>
<comment type="caution">
    <text evidence="3">The sequence shown here is derived from an EMBL/GenBank/DDBJ whole genome shotgun (WGS) entry which is preliminary data.</text>
</comment>
<evidence type="ECO:0000313" key="4">
    <source>
        <dbReference type="Proteomes" id="UP000566813"/>
    </source>
</evidence>
<dbReference type="PANTHER" id="PTHR34595">
    <property type="entry name" value="BLR5612 PROTEIN"/>
    <property type="match status" value="1"/>
</dbReference>
<dbReference type="InterPro" id="IPR025841">
    <property type="entry name" value="CP_ATPgrasp_2"/>
</dbReference>
<evidence type="ECO:0000313" key="3">
    <source>
        <dbReference type="EMBL" id="MBC2667031.1"/>
    </source>
</evidence>
<feature type="domain" description="Circularly permuted ATP-grasp type 2" evidence="2">
    <location>
        <begin position="88"/>
        <end position="471"/>
    </location>
</feature>
<dbReference type="EMBL" id="JACLAW010000014">
    <property type="protein sequence ID" value="MBC2667031.1"/>
    <property type="molecule type" value="Genomic_DNA"/>
</dbReference>
<feature type="domain" description="DUF403" evidence="1">
    <location>
        <begin position="520"/>
        <end position="816"/>
    </location>
</feature>
<reference evidence="3 4" key="1">
    <citation type="submission" date="2020-08" db="EMBL/GenBank/DDBJ databases">
        <title>The genome sequence of type strain Novosphingobium flavum NBRC 111647.</title>
        <authorList>
            <person name="Liu Y."/>
        </authorList>
    </citation>
    <scope>NUCLEOTIDE SEQUENCE [LARGE SCALE GENOMIC DNA]</scope>
    <source>
        <strain evidence="3 4">NBRC 111647</strain>
    </source>
</reference>
<dbReference type="Proteomes" id="UP000566813">
    <property type="component" value="Unassembled WGS sequence"/>
</dbReference>
<dbReference type="RefSeq" id="WP_185665331.1">
    <property type="nucleotide sequence ID" value="NZ_JACLAW010000014.1"/>
</dbReference>
<name>A0A7X1KMV2_9SPHN</name>
<evidence type="ECO:0000259" key="1">
    <source>
        <dbReference type="Pfam" id="PF04168"/>
    </source>
</evidence>
<dbReference type="InterPro" id="IPR051680">
    <property type="entry name" value="ATP-dep_Glu-Cys_Ligase-2"/>
</dbReference>
<sequence>MATEALAHPASARLQDYPVDVSAGDLFRHAPPDLAASWLTMADGLRALTDESGLPAQELVARQISDLGMSFRLTGDTEERPWQLTPMPLIIGAQEWAGLERGLIQRARLLEAVAADIYGPQQLIANGHLPAAVVTGSRFFARNMVGLEPGASGRGNHYIHVYAVDLARGPRGQWRVLGDRLRIANGIGYALENRLALARATGSLLTQVNTRRLAGFFSELRGGIARDCQRENPRIALLTPGRFNQSYPEQAHLARYLGFPLVEGRDLTVSDERLYVRTIAGPKRIDALWRWIDTLALDPLNFDSRSQIGVPDLFDAWARGGLEIANRPGVEVLEAPVFSAFLPRLFRTLLGEDPLLPNVATWWCGQPIEAAAVREGLDNLLVRTAFGQTAGGLASTEAVPGSSLSRAERETLFEALGRRPMDYCGQEIVQLSTTPALIGNGYEPRPFTLRAFVARGANGEWQVMPGGFARLSASGEIRTTLMGEGDLSADVCVVEAPGITPSQPTLLAVTPPVRRGGGILASQAADNLFWFGRYMERAEATVRVVRAVLGSAIEVDSAAGNNPEVLEKLVGLLVQWGALDPKAADNSVPKICRAALTEAVLPGGVASLFARLRSTGLSLRDRLASDFWRIASRPLPLIDGHRPGALLRIARELIERLSALSGLLGENFVHGPAWRFLDMGRRIERALALSAFTEVLAGEEGEPTEALGVLLDLADSQITYRSRYLTGPRRDPVLDMLLLDPDNPRALAFQLAKLVEHIEALPRLSEDLLPEAPLREARALLAPLMSLGVAEFGPERLDEARSGLLALSGAIAERYFLQYEKTETTTVRTLLA</sequence>
<dbReference type="SUPFAM" id="SSF56059">
    <property type="entry name" value="Glutathione synthetase ATP-binding domain-like"/>
    <property type="match status" value="1"/>
</dbReference>
<organism evidence="3 4">
    <name type="scientific">Novosphingobium flavum</name>
    <dbReference type="NCBI Taxonomy" id="1778672"/>
    <lineage>
        <taxon>Bacteria</taxon>
        <taxon>Pseudomonadati</taxon>
        <taxon>Pseudomonadota</taxon>
        <taxon>Alphaproteobacteria</taxon>
        <taxon>Sphingomonadales</taxon>
        <taxon>Sphingomonadaceae</taxon>
        <taxon>Novosphingobium</taxon>
    </lineage>
</organism>
<evidence type="ECO:0000259" key="2">
    <source>
        <dbReference type="Pfam" id="PF14403"/>
    </source>
</evidence>
<gene>
    <name evidence="3" type="ORF">H7F51_16050</name>
</gene>
<dbReference type="Gene3D" id="3.40.50.11290">
    <property type="match status" value="1"/>
</dbReference>
<dbReference type="InterPro" id="IPR007296">
    <property type="entry name" value="DUF403"/>
</dbReference>